<dbReference type="GO" id="GO:0031175">
    <property type="term" value="P:neuron projection development"/>
    <property type="evidence" value="ECO:0000318"/>
    <property type="project" value="GO_Central"/>
</dbReference>
<dbReference type="GO" id="GO:0048667">
    <property type="term" value="P:cell morphogenesis involved in neuron differentiation"/>
    <property type="evidence" value="ECO:0000318"/>
    <property type="project" value="GO_Central"/>
</dbReference>
<feature type="region of interest" description="Disordered" evidence="10">
    <location>
        <begin position="809"/>
        <end position="833"/>
    </location>
</feature>
<evidence type="ECO:0000256" key="9">
    <source>
        <dbReference type="ARBA" id="ARBA00023306"/>
    </source>
</evidence>
<feature type="domain" description="Cyclin-like" evidence="11">
    <location>
        <begin position="658"/>
        <end position="741"/>
    </location>
</feature>
<dbReference type="InterPro" id="IPR036915">
    <property type="entry name" value="Cyclin-like_sf"/>
</dbReference>
<dbReference type="GO" id="GO:2000134">
    <property type="term" value="P:negative regulation of G1/S transition of mitotic cell cycle"/>
    <property type="evidence" value="ECO:0000318"/>
    <property type="project" value="GO_Central"/>
</dbReference>
<accession>A0A7M7NN87</accession>
<dbReference type="GO" id="GO:0006325">
    <property type="term" value="P:chromatin organization"/>
    <property type="evidence" value="ECO:0007669"/>
    <property type="project" value="UniProtKB-KW"/>
</dbReference>
<dbReference type="Pfam" id="PF08934">
    <property type="entry name" value="Rb_C"/>
    <property type="match status" value="1"/>
</dbReference>
<evidence type="ECO:0000259" key="12">
    <source>
        <dbReference type="SMART" id="SM01367"/>
    </source>
</evidence>
<keyword evidence="7" id="KW-0804">Transcription</keyword>
<evidence type="ECO:0000256" key="7">
    <source>
        <dbReference type="ARBA" id="ARBA00023163"/>
    </source>
</evidence>
<dbReference type="SMART" id="SM01367">
    <property type="entry name" value="DUF3452"/>
    <property type="match status" value="1"/>
</dbReference>
<dbReference type="InterPro" id="IPR028309">
    <property type="entry name" value="RB_fam"/>
</dbReference>
<feature type="domain" description="Retinoblastoma-associated protein A-box" evidence="13">
    <location>
        <begin position="330"/>
        <end position="534"/>
    </location>
</feature>
<feature type="region of interest" description="Disordered" evidence="10">
    <location>
        <begin position="851"/>
        <end position="870"/>
    </location>
</feature>
<feature type="domain" description="Retinoblastoma-associated protein N-terminal" evidence="12">
    <location>
        <begin position="62"/>
        <end position="200"/>
    </location>
</feature>
<evidence type="ECO:0000259" key="14">
    <source>
        <dbReference type="SMART" id="SM01369"/>
    </source>
</evidence>
<dbReference type="InParanoid" id="A0A7M7NN87"/>
<dbReference type="CDD" id="cd20599">
    <property type="entry name" value="CYCLIN_RB"/>
    <property type="match status" value="1"/>
</dbReference>
<reference evidence="15" key="2">
    <citation type="submission" date="2021-01" db="UniProtKB">
        <authorList>
            <consortium name="EnsemblMetazoa"/>
        </authorList>
    </citation>
    <scope>IDENTIFICATION</scope>
</reference>
<feature type="compositionally biased region" description="Polar residues" evidence="10">
    <location>
        <begin position="906"/>
        <end position="920"/>
    </location>
</feature>
<dbReference type="GO" id="GO:0030154">
    <property type="term" value="P:cell differentiation"/>
    <property type="evidence" value="ECO:0000318"/>
    <property type="project" value="GO_Central"/>
</dbReference>
<dbReference type="Pfam" id="PF01858">
    <property type="entry name" value="RB_A"/>
    <property type="match status" value="1"/>
</dbReference>
<sequence length="942" mass="104794">MDESVANVLSHLASPVNASVRDQAEKLLQIWTASDRVEFRENESTWAVCAIYIATVNVKYGKGAPVSSGHEAPESSSLPTVSHLLRASNINIKTFFEHMGKVEEIFSFSDTVKSSLMALKQKYLITYAIFCKFEKLFSKLFKSPDEIPCSTDGSCDVSCDKRKVCWLLFLIAKGSMLSECSELVLPLHLMLSCVDYTLRRALPFTVRETVSSPRYDSGSEDKTNERVLRVVCEEGGVGGADAEDEVTMVKRSILLPFINSISSENTNQDVEGFPKMEHLESSYHQMYQAAGDINEVSFLTLDPTLTQPEAVKPGVPPSPDSTVKSPVFLTPVRRAVTTVQALKSLLTGARDTPSNVLCSYFEGCSINPQSAVEQRVEKLKELFVGHYVGEVGVQASELACTRFKLGLRFYYRIMESMLIKEEKRLSTSDFSTLLNNDAFHRSLLACALEVVMVTFGYTASPINSGMSALSSKLLFPWILDVFDLHSFNFIKVIESFVKNEPRLTEEARKHLQGIETQIVECLAWSVNSPLFDALKRVRGIEVNGSHTQSPSSHGVSHASAADMFLSPVRPGHYSSTHRPNEATPPRRTHAPTCASRLEYPSPKSSRLGIQQCPSPRVGLQQTCPSPRPSYGGVGGGQEKLGSVTLNMFFNKALQLAYHRLHTMCNLLDLSKDLNRLMWTCVEHCITNKPWLLQGRHLDQVIMCCMYGICKVRDCERKFKEIVNMYRGLPHALSQTYKNVYMGEGKESASIIVFYNQIFILHTKEYIHKFQLSISPTNLSPVPSRCQATASQATPIYQVPGASNLYISPMKDSPFKSPQPVGSVSSPGQMTPRTRTLYSFGESLSSERLREFNQQVARPERSPRPSSKRLKLEELDGPAENGHSSSHQEDRGDQTDGTVIQRGQGDQVMSSLQRRISQFASDSRKRPQPSSSDADQTNGNTAE</sequence>
<keyword evidence="8" id="KW-0539">Nucleus</keyword>
<evidence type="ECO:0000256" key="10">
    <source>
        <dbReference type="SAM" id="MobiDB-lite"/>
    </source>
</evidence>
<feature type="domain" description="Retinoblastoma-associated protein C-terminal" evidence="14">
    <location>
        <begin position="766"/>
        <end position="927"/>
    </location>
</feature>
<dbReference type="InterPro" id="IPR002719">
    <property type="entry name" value="RB_B"/>
</dbReference>
<dbReference type="GO" id="GO:0006357">
    <property type="term" value="P:regulation of transcription by RNA polymerase II"/>
    <property type="evidence" value="ECO:0007669"/>
    <property type="project" value="InterPro"/>
</dbReference>
<keyword evidence="6" id="KW-0805">Transcription regulation</keyword>
<evidence type="ECO:0000256" key="5">
    <source>
        <dbReference type="ARBA" id="ARBA00022853"/>
    </source>
</evidence>
<dbReference type="EnsemblMetazoa" id="XM_030982279">
    <property type="protein sequence ID" value="XP_030838139"/>
    <property type="gene ID" value="LOC585399"/>
</dbReference>
<feature type="region of interest" description="Disordered" evidence="10">
    <location>
        <begin position="569"/>
        <end position="618"/>
    </location>
</feature>
<evidence type="ECO:0000259" key="11">
    <source>
        <dbReference type="SMART" id="SM00385"/>
    </source>
</evidence>
<dbReference type="GO" id="GO:0035189">
    <property type="term" value="C:Rb-E2F complex"/>
    <property type="evidence" value="ECO:0000318"/>
    <property type="project" value="GO_Central"/>
</dbReference>
<evidence type="ECO:0000313" key="15">
    <source>
        <dbReference type="EnsemblMetazoa" id="XP_030838139"/>
    </source>
</evidence>
<dbReference type="Pfam" id="PF01857">
    <property type="entry name" value="RB_B"/>
    <property type="match status" value="1"/>
</dbReference>
<proteinExistence type="inferred from homology"/>
<dbReference type="InterPro" id="IPR013763">
    <property type="entry name" value="Cyclin-like_dom"/>
</dbReference>
<feature type="compositionally biased region" description="Polar residues" evidence="10">
    <location>
        <begin position="927"/>
        <end position="942"/>
    </location>
</feature>
<comment type="similarity">
    <text evidence="2">Belongs to the retinoblastoma protein (RB) family.</text>
</comment>
<keyword evidence="4" id="KW-0597">Phosphoprotein</keyword>
<evidence type="ECO:0000256" key="3">
    <source>
        <dbReference type="ARBA" id="ARBA00022491"/>
    </source>
</evidence>
<dbReference type="OrthoDB" id="844594at2759"/>
<dbReference type="InterPro" id="IPR002720">
    <property type="entry name" value="RB_A"/>
</dbReference>
<dbReference type="GeneID" id="585399"/>
<dbReference type="KEGG" id="spu:585399"/>
<dbReference type="SMART" id="SM01369">
    <property type="entry name" value="Rb_C"/>
    <property type="match status" value="1"/>
</dbReference>
<feature type="compositionally biased region" description="Polar residues" evidence="10">
    <location>
        <begin position="602"/>
        <end position="618"/>
    </location>
</feature>
<dbReference type="Gene3D" id="1.10.472.140">
    <property type="match status" value="1"/>
</dbReference>
<dbReference type="FunFam" id="1.10.472.10:FF:000035">
    <property type="entry name" value="RB transcriptional corepressor-like 1"/>
    <property type="match status" value="1"/>
</dbReference>
<dbReference type="SMART" id="SM01368">
    <property type="entry name" value="RB_A"/>
    <property type="match status" value="1"/>
</dbReference>
<evidence type="ECO:0000256" key="8">
    <source>
        <dbReference type="ARBA" id="ARBA00023242"/>
    </source>
</evidence>
<evidence type="ECO:0000313" key="16">
    <source>
        <dbReference type="Proteomes" id="UP000007110"/>
    </source>
</evidence>
<dbReference type="PANTHER" id="PTHR13742">
    <property type="entry name" value="RETINOBLASTOMA-ASSOCIATED PROTEIN RB -RELATED"/>
    <property type="match status" value="1"/>
</dbReference>
<evidence type="ECO:0000256" key="6">
    <source>
        <dbReference type="ARBA" id="ARBA00023015"/>
    </source>
</evidence>
<organism evidence="15 16">
    <name type="scientific">Strongylocentrotus purpuratus</name>
    <name type="common">Purple sea urchin</name>
    <dbReference type="NCBI Taxonomy" id="7668"/>
    <lineage>
        <taxon>Eukaryota</taxon>
        <taxon>Metazoa</taxon>
        <taxon>Echinodermata</taxon>
        <taxon>Eleutherozoa</taxon>
        <taxon>Echinozoa</taxon>
        <taxon>Echinoidea</taxon>
        <taxon>Euechinoidea</taxon>
        <taxon>Echinacea</taxon>
        <taxon>Camarodonta</taxon>
        <taxon>Echinidea</taxon>
        <taxon>Strongylocentrotidae</taxon>
        <taxon>Strongylocentrotus</taxon>
    </lineage>
</organism>
<feature type="compositionally biased region" description="Low complexity" evidence="10">
    <location>
        <begin position="817"/>
        <end position="828"/>
    </location>
</feature>
<dbReference type="GO" id="GO:0000977">
    <property type="term" value="F:RNA polymerase II transcription regulatory region sequence-specific DNA binding"/>
    <property type="evidence" value="ECO:0000318"/>
    <property type="project" value="GO_Central"/>
</dbReference>
<evidence type="ECO:0000256" key="1">
    <source>
        <dbReference type="ARBA" id="ARBA00004123"/>
    </source>
</evidence>
<dbReference type="RefSeq" id="XP_030838139.1">
    <property type="nucleotide sequence ID" value="XM_030982279.1"/>
</dbReference>
<name>A0A7M7NN87_STRPU</name>
<dbReference type="SUPFAM" id="SSF47954">
    <property type="entry name" value="Cyclin-like"/>
    <property type="match status" value="2"/>
</dbReference>
<comment type="subcellular location">
    <subcellularLocation>
        <location evidence="1">Nucleus</location>
    </subcellularLocation>
</comment>
<evidence type="ECO:0000256" key="4">
    <source>
        <dbReference type="ARBA" id="ARBA00022553"/>
    </source>
</evidence>
<dbReference type="GO" id="GO:0000785">
    <property type="term" value="C:chromatin"/>
    <property type="evidence" value="ECO:0000318"/>
    <property type="project" value="GO_Central"/>
</dbReference>
<dbReference type="InterPro" id="IPR015030">
    <property type="entry name" value="RB_C"/>
</dbReference>
<dbReference type="AlphaFoldDB" id="A0A7M7NN87"/>
<dbReference type="Pfam" id="PF11934">
    <property type="entry name" value="DUF3452"/>
    <property type="match status" value="1"/>
</dbReference>
<feature type="region of interest" description="Disordered" evidence="10">
    <location>
        <begin position="875"/>
        <end position="942"/>
    </location>
</feature>
<protein>
    <submittedName>
        <fullName evidence="15">Uncharacterized protein</fullName>
    </submittedName>
</protein>
<dbReference type="Proteomes" id="UP000007110">
    <property type="component" value="Unassembled WGS sequence"/>
</dbReference>
<dbReference type="OMA" id="VKDIGCI"/>
<dbReference type="PANTHER" id="PTHR13742:SF36">
    <property type="entry name" value="RETINOBLASTOMA-ASSOCIATED PROTEIN"/>
    <property type="match status" value="1"/>
</dbReference>
<keyword evidence="5" id="KW-0156">Chromatin regulator</keyword>
<evidence type="ECO:0000256" key="2">
    <source>
        <dbReference type="ARBA" id="ARBA00009475"/>
    </source>
</evidence>
<keyword evidence="9" id="KW-0131">Cell cycle</keyword>
<evidence type="ECO:0000259" key="13">
    <source>
        <dbReference type="SMART" id="SM01368"/>
    </source>
</evidence>
<reference evidence="16" key="1">
    <citation type="submission" date="2015-02" db="EMBL/GenBank/DDBJ databases">
        <title>Genome sequencing for Strongylocentrotus purpuratus.</title>
        <authorList>
            <person name="Murali S."/>
            <person name="Liu Y."/>
            <person name="Vee V."/>
            <person name="English A."/>
            <person name="Wang M."/>
            <person name="Skinner E."/>
            <person name="Han Y."/>
            <person name="Muzny D.M."/>
            <person name="Worley K.C."/>
            <person name="Gibbs R.A."/>
        </authorList>
    </citation>
    <scope>NUCLEOTIDE SEQUENCE</scope>
</reference>
<dbReference type="CTD" id="5925"/>
<dbReference type="Gene3D" id="1.10.472.10">
    <property type="entry name" value="Cyclin-like"/>
    <property type="match status" value="2"/>
</dbReference>
<dbReference type="InterPro" id="IPR024599">
    <property type="entry name" value="RB_N"/>
</dbReference>
<dbReference type="SMART" id="SM00385">
    <property type="entry name" value="CYCLIN"/>
    <property type="match status" value="1"/>
</dbReference>
<keyword evidence="3" id="KW-0678">Repressor</keyword>
<keyword evidence="16" id="KW-1185">Reference proteome</keyword>